<evidence type="ECO:0000313" key="3">
    <source>
        <dbReference type="Proteomes" id="UP000540412"/>
    </source>
</evidence>
<dbReference type="RefSeq" id="WP_157185799.1">
    <property type="nucleotide sequence ID" value="NZ_JACHIT010000002.1"/>
</dbReference>
<comment type="caution">
    <text evidence="2">The sequence shown here is derived from an EMBL/GenBank/DDBJ whole genome shotgun (WGS) entry which is preliminary data.</text>
</comment>
<keyword evidence="3" id="KW-1185">Reference proteome</keyword>
<proteinExistence type="predicted"/>
<organism evidence="2 3">
    <name type="scientific">Nocardia transvalensis</name>
    <dbReference type="NCBI Taxonomy" id="37333"/>
    <lineage>
        <taxon>Bacteria</taxon>
        <taxon>Bacillati</taxon>
        <taxon>Actinomycetota</taxon>
        <taxon>Actinomycetes</taxon>
        <taxon>Mycobacteriales</taxon>
        <taxon>Nocardiaceae</taxon>
        <taxon>Nocardia</taxon>
    </lineage>
</organism>
<accession>A0A7W9PJL0</accession>
<evidence type="ECO:0000256" key="1">
    <source>
        <dbReference type="SAM" id="MobiDB-lite"/>
    </source>
</evidence>
<name>A0A7W9PJL0_9NOCA</name>
<feature type="region of interest" description="Disordered" evidence="1">
    <location>
        <begin position="39"/>
        <end position="71"/>
    </location>
</feature>
<gene>
    <name evidence="2" type="ORF">BJY24_005585</name>
</gene>
<sequence>MSKSLRLDPAELAALSRHDRLTALRDSIAAVGGKVGAATAMATEPPTARKRHPSRGIARGAAAPSDQQADVGETGVPLVDGIVLPGGIGALLPGGGLAHGSVVGCRGSAGILIGLLAAATGSGAWAAIVGGRRQRIGLLAVASLHYASGRVAEPSAPWLGSPWSTVRSSLADAQSDARSAAMT</sequence>
<dbReference type="EMBL" id="JACHIT010000002">
    <property type="protein sequence ID" value="MBB5916673.1"/>
    <property type="molecule type" value="Genomic_DNA"/>
</dbReference>
<reference evidence="2 3" key="1">
    <citation type="submission" date="2020-08" db="EMBL/GenBank/DDBJ databases">
        <title>Sequencing the genomes of 1000 actinobacteria strains.</title>
        <authorList>
            <person name="Klenk H.-P."/>
        </authorList>
    </citation>
    <scope>NUCLEOTIDE SEQUENCE [LARGE SCALE GENOMIC DNA]</scope>
    <source>
        <strain evidence="2 3">DSM 43582</strain>
    </source>
</reference>
<dbReference type="AlphaFoldDB" id="A0A7W9PJL0"/>
<protein>
    <submittedName>
        <fullName evidence="2">Uncharacterized protein</fullName>
    </submittedName>
</protein>
<evidence type="ECO:0000313" key="2">
    <source>
        <dbReference type="EMBL" id="MBB5916673.1"/>
    </source>
</evidence>
<dbReference type="Proteomes" id="UP000540412">
    <property type="component" value="Unassembled WGS sequence"/>
</dbReference>